<reference evidence="7 8" key="1">
    <citation type="journal article" date="2018" name="Sci. Rep.">
        <title>Comparative genomics provides insights into the lifestyle and reveals functional heterogeneity of dark septate endophytic fungi.</title>
        <authorList>
            <person name="Knapp D.G."/>
            <person name="Nemeth J.B."/>
            <person name="Barry K."/>
            <person name="Hainaut M."/>
            <person name="Henrissat B."/>
            <person name="Johnson J."/>
            <person name="Kuo A."/>
            <person name="Lim J.H.P."/>
            <person name="Lipzen A."/>
            <person name="Nolan M."/>
            <person name="Ohm R.A."/>
            <person name="Tamas L."/>
            <person name="Grigoriev I.V."/>
            <person name="Spatafora J.W."/>
            <person name="Nagy L.G."/>
            <person name="Kovacs G.M."/>
        </authorList>
    </citation>
    <scope>NUCLEOTIDE SEQUENCE [LARGE SCALE GENOMIC DNA]</scope>
    <source>
        <strain evidence="7 8">DSE2036</strain>
    </source>
</reference>
<evidence type="ECO:0000256" key="4">
    <source>
        <dbReference type="ARBA" id="ARBA00023136"/>
    </source>
</evidence>
<keyword evidence="8" id="KW-1185">Reference proteome</keyword>
<feature type="transmembrane region" description="Helical" evidence="5">
    <location>
        <begin position="229"/>
        <end position="249"/>
    </location>
</feature>
<feature type="domain" description="Major facilitator superfamily (MFS) profile" evidence="6">
    <location>
        <begin position="233"/>
        <end position="438"/>
    </location>
</feature>
<feature type="transmembrane region" description="Helical" evidence="5">
    <location>
        <begin position="399"/>
        <end position="419"/>
    </location>
</feature>
<evidence type="ECO:0000256" key="5">
    <source>
        <dbReference type="SAM" id="Phobius"/>
    </source>
</evidence>
<dbReference type="PANTHER" id="PTHR23507:SF1">
    <property type="entry name" value="FI18259P1-RELATED"/>
    <property type="match status" value="1"/>
</dbReference>
<dbReference type="InterPro" id="IPR011701">
    <property type="entry name" value="MFS"/>
</dbReference>
<feature type="transmembrane region" description="Helical" evidence="5">
    <location>
        <begin position="70"/>
        <end position="92"/>
    </location>
</feature>
<dbReference type="EMBL" id="KZ805471">
    <property type="protein sequence ID" value="PVH96198.1"/>
    <property type="molecule type" value="Genomic_DNA"/>
</dbReference>
<dbReference type="GO" id="GO:0016020">
    <property type="term" value="C:membrane"/>
    <property type="evidence" value="ECO:0007669"/>
    <property type="project" value="UniProtKB-SubCell"/>
</dbReference>
<feature type="transmembrane region" description="Helical" evidence="5">
    <location>
        <begin position="334"/>
        <end position="355"/>
    </location>
</feature>
<evidence type="ECO:0000256" key="1">
    <source>
        <dbReference type="ARBA" id="ARBA00004141"/>
    </source>
</evidence>
<gene>
    <name evidence="7" type="ORF">DM02DRAFT_644912</name>
</gene>
<dbReference type="STRING" id="97972.A0A2V1DDS5"/>
<sequence>MAPQTDIMEQIICRSHYGRPESIGLDCKLEAIQTELAVVQEVRAALGQIPGILLALPYGVMADHYGRKAVFLLFLLGLVLSDTLVKLIYLFPGVLPLRLVWACPFLNIIGGGSQVGDFVICTIIADVVPSQERVGAFLKLAAIDLAAQIVATPLAAVMMRYSSWYPLALSSLLFVFGAFLATRLPETRPQFYKAVSLQEPEDSSECCDQTEGRSLLGEYRKFFGSMRSISTGSVTVLLFVFFMACFGTQSMQLLLQYASKKFSWDYSKASLLMTLRSIFHLALATVLMPLADAYIAQQRGLDALDKDTKLSQISGGLLFAGHLLLFLANNPTVLVSGLITTALGSSFLITLRSTLTSLVPATSVGALYAAVSIAHGLGIMVAGPLIALIFHWGMVIGNGWLGLPFLVTSLLHLLALMVMTCSTRMSGYRALLPNDRAE</sequence>
<evidence type="ECO:0000313" key="7">
    <source>
        <dbReference type="EMBL" id="PVH96198.1"/>
    </source>
</evidence>
<dbReference type="SUPFAM" id="SSF103473">
    <property type="entry name" value="MFS general substrate transporter"/>
    <property type="match status" value="1"/>
</dbReference>
<protein>
    <submittedName>
        <fullName evidence="7">MFS general substrate transporter</fullName>
    </submittedName>
</protein>
<feature type="transmembrane region" description="Helical" evidence="5">
    <location>
        <begin position="367"/>
        <end position="393"/>
    </location>
</feature>
<evidence type="ECO:0000313" key="8">
    <source>
        <dbReference type="Proteomes" id="UP000244855"/>
    </source>
</evidence>
<dbReference type="InterPro" id="IPR020846">
    <property type="entry name" value="MFS_dom"/>
</dbReference>
<comment type="subcellular location">
    <subcellularLocation>
        <location evidence="1">Membrane</location>
        <topology evidence="1">Multi-pass membrane protein</topology>
    </subcellularLocation>
</comment>
<dbReference type="Gene3D" id="1.20.1250.20">
    <property type="entry name" value="MFS general substrate transporter like domains"/>
    <property type="match status" value="1"/>
</dbReference>
<dbReference type="PANTHER" id="PTHR23507">
    <property type="entry name" value="ZGC:174356"/>
    <property type="match status" value="1"/>
</dbReference>
<evidence type="ECO:0000256" key="2">
    <source>
        <dbReference type="ARBA" id="ARBA00022692"/>
    </source>
</evidence>
<dbReference type="Proteomes" id="UP000244855">
    <property type="component" value="Unassembled WGS sequence"/>
</dbReference>
<keyword evidence="2 5" id="KW-0812">Transmembrane</keyword>
<feature type="transmembrane region" description="Helical" evidence="5">
    <location>
        <begin position="310"/>
        <end position="328"/>
    </location>
</feature>
<name>A0A2V1DDS5_9PLEO</name>
<feature type="transmembrane region" description="Helical" evidence="5">
    <location>
        <begin position="269"/>
        <end position="290"/>
    </location>
</feature>
<dbReference type="AlphaFoldDB" id="A0A2V1DDS5"/>
<proteinExistence type="predicted"/>
<feature type="transmembrane region" description="Helical" evidence="5">
    <location>
        <begin position="137"/>
        <end position="158"/>
    </location>
</feature>
<evidence type="ECO:0000256" key="3">
    <source>
        <dbReference type="ARBA" id="ARBA00022989"/>
    </source>
</evidence>
<accession>A0A2V1DDS5</accession>
<organism evidence="7 8">
    <name type="scientific">Periconia macrospinosa</name>
    <dbReference type="NCBI Taxonomy" id="97972"/>
    <lineage>
        <taxon>Eukaryota</taxon>
        <taxon>Fungi</taxon>
        <taxon>Dikarya</taxon>
        <taxon>Ascomycota</taxon>
        <taxon>Pezizomycotina</taxon>
        <taxon>Dothideomycetes</taxon>
        <taxon>Pleosporomycetidae</taxon>
        <taxon>Pleosporales</taxon>
        <taxon>Massarineae</taxon>
        <taxon>Periconiaceae</taxon>
        <taxon>Periconia</taxon>
    </lineage>
</organism>
<feature type="transmembrane region" description="Helical" evidence="5">
    <location>
        <begin position="164"/>
        <end position="184"/>
    </location>
</feature>
<dbReference type="InterPro" id="IPR036259">
    <property type="entry name" value="MFS_trans_sf"/>
</dbReference>
<dbReference type="PROSITE" id="PS50850">
    <property type="entry name" value="MFS"/>
    <property type="match status" value="1"/>
</dbReference>
<keyword evidence="4 5" id="KW-0472">Membrane</keyword>
<dbReference type="GO" id="GO:0022857">
    <property type="term" value="F:transmembrane transporter activity"/>
    <property type="evidence" value="ECO:0007669"/>
    <property type="project" value="InterPro"/>
</dbReference>
<dbReference type="OrthoDB" id="194139at2759"/>
<evidence type="ECO:0000259" key="6">
    <source>
        <dbReference type="PROSITE" id="PS50850"/>
    </source>
</evidence>
<dbReference type="Pfam" id="PF07690">
    <property type="entry name" value="MFS_1"/>
    <property type="match status" value="1"/>
</dbReference>
<feature type="transmembrane region" description="Helical" evidence="5">
    <location>
        <begin position="104"/>
        <end position="125"/>
    </location>
</feature>
<keyword evidence="3 5" id="KW-1133">Transmembrane helix</keyword>